<evidence type="ECO:0000313" key="2">
    <source>
        <dbReference type="EMBL" id="OGY57655.1"/>
    </source>
</evidence>
<feature type="transmembrane region" description="Helical" evidence="1">
    <location>
        <begin position="116"/>
        <end position="137"/>
    </location>
</feature>
<accession>A0A1G1YZ54</accession>
<keyword evidence="1" id="KW-0472">Membrane</keyword>
<protein>
    <submittedName>
        <fullName evidence="2">Uncharacterized protein</fullName>
    </submittedName>
</protein>
<dbReference type="EMBL" id="MHIU01000026">
    <property type="protein sequence ID" value="OGY57655.1"/>
    <property type="molecule type" value="Genomic_DNA"/>
</dbReference>
<name>A0A1G1YZ54_9BACT</name>
<gene>
    <name evidence="2" type="ORF">A3D47_02625</name>
</gene>
<reference evidence="2 3" key="1">
    <citation type="journal article" date="2016" name="Nat. Commun.">
        <title>Thousands of microbial genomes shed light on interconnected biogeochemical processes in an aquifer system.</title>
        <authorList>
            <person name="Anantharaman K."/>
            <person name="Brown C.T."/>
            <person name="Hug L.A."/>
            <person name="Sharon I."/>
            <person name="Castelle C.J."/>
            <person name="Probst A.J."/>
            <person name="Thomas B.C."/>
            <person name="Singh A."/>
            <person name="Wilkins M.J."/>
            <person name="Karaoz U."/>
            <person name="Brodie E.L."/>
            <person name="Williams K.H."/>
            <person name="Hubbard S.S."/>
            <person name="Banfield J.F."/>
        </authorList>
    </citation>
    <scope>NUCLEOTIDE SEQUENCE [LARGE SCALE GENOMIC DNA]</scope>
</reference>
<dbReference type="Proteomes" id="UP000178651">
    <property type="component" value="Unassembled WGS sequence"/>
</dbReference>
<feature type="transmembrane region" description="Helical" evidence="1">
    <location>
        <begin position="12"/>
        <end position="29"/>
    </location>
</feature>
<feature type="transmembrane region" description="Helical" evidence="1">
    <location>
        <begin position="41"/>
        <end position="59"/>
    </location>
</feature>
<sequence>MNLGVNLLSWSPVVFLWTVFIVAAVSYNLEKTFKILNFRLGFKLLAISVLIFRFVYAIIESVAQYYVWSRGDEIGKALINSPLSDAVPLSNFLQNNFGAILQSKWGYFLFYSWGRFWINVLLLSLVALCFYAILVILKKYNERFFKEGETYLGLLLCLIVGWPNLILFVPITFVFVVLVSIFRLLYYKEPYTTLGMPMLLASLVIMLFGGYLINTLGLAVLII</sequence>
<proteinExistence type="predicted"/>
<evidence type="ECO:0000256" key="1">
    <source>
        <dbReference type="SAM" id="Phobius"/>
    </source>
</evidence>
<dbReference type="AlphaFoldDB" id="A0A1G1YZ54"/>
<feature type="transmembrane region" description="Helical" evidence="1">
    <location>
        <begin position="194"/>
        <end position="222"/>
    </location>
</feature>
<comment type="caution">
    <text evidence="2">The sequence shown here is derived from an EMBL/GenBank/DDBJ whole genome shotgun (WGS) entry which is preliminary data.</text>
</comment>
<evidence type="ECO:0000313" key="3">
    <source>
        <dbReference type="Proteomes" id="UP000178651"/>
    </source>
</evidence>
<keyword evidence="1" id="KW-0812">Transmembrane</keyword>
<keyword evidence="1" id="KW-1133">Transmembrane helix</keyword>
<feature type="transmembrane region" description="Helical" evidence="1">
    <location>
        <begin position="149"/>
        <end position="182"/>
    </location>
</feature>
<organism evidence="2 3">
    <name type="scientific">Candidatus Colwellbacteria bacterium RIFCSPHIGHO2_02_FULL_43_15</name>
    <dbReference type="NCBI Taxonomy" id="1797686"/>
    <lineage>
        <taxon>Bacteria</taxon>
        <taxon>Candidatus Colwelliibacteriota</taxon>
    </lineage>
</organism>